<evidence type="ECO:0000259" key="8">
    <source>
        <dbReference type="PROSITE" id="PS50035"/>
    </source>
</evidence>
<evidence type="ECO:0000256" key="7">
    <source>
        <dbReference type="SAM" id="MobiDB-lite"/>
    </source>
</evidence>
<dbReference type="InterPro" id="IPR001736">
    <property type="entry name" value="PLipase_D/transphosphatidylase"/>
</dbReference>
<comment type="caution">
    <text evidence="9">The sequence shown here is derived from an EMBL/GenBank/DDBJ whole genome shotgun (WGS) entry which is preliminary data.</text>
</comment>
<feature type="compositionally biased region" description="Basic residues" evidence="7">
    <location>
        <begin position="34"/>
        <end position="44"/>
    </location>
</feature>
<evidence type="ECO:0000313" key="9">
    <source>
        <dbReference type="EMBL" id="TVZ00798.1"/>
    </source>
</evidence>
<evidence type="ECO:0000256" key="5">
    <source>
        <dbReference type="ARBA" id="ARBA00022963"/>
    </source>
</evidence>
<keyword evidence="6" id="KW-0443">Lipid metabolism</keyword>
<accession>A0A6P2BPM3</accession>
<gene>
    <name evidence="9" type="ORF">EAS64_36205</name>
</gene>
<keyword evidence="10" id="KW-1185">Reference proteome</keyword>
<dbReference type="AlphaFoldDB" id="A0A6P2BPM3"/>
<comment type="similarity">
    <text evidence="2">Belongs to the phospholipase D family.</text>
</comment>
<comment type="catalytic activity">
    <reaction evidence="1">
        <text>a 1,2-diacyl-sn-glycero-3-phosphocholine + H2O = a 1,2-diacyl-sn-glycero-3-phosphate + choline + H(+)</text>
        <dbReference type="Rhea" id="RHEA:14445"/>
        <dbReference type="ChEBI" id="CHEBI:15354"/>
        <dbReference type="ChEBI" id="CHEBI:15377"/>
        <dbReference type="ChEBI" id="CHEBI:15378"/>
        <dbReference type="ChEBI" id="CHEBI:57643"/>
        <dbReference type="ChEBI" id="CHEBI:58608"/>
        <dbReference type="EC" id="3.1.4.4"/>
    </reaction>
</comment>
<evidence type="ECO:0000256" key="3">
    <source>
        <dbReference type="ARBA" id="ARBA00012027"/>
    </source>
</evidence>
<dbReference type="InterPro" id="IPR051406">
    <property type="entry name" value="PLD_domain"/>
</dbReference>
<dbReference type="PANTHER" id="PTHR43856:SF1">
    <property type="entry name" value="MITOCHONDRIAL CARDIOLIPIN HYDROLASE"/>
    <property type="match status" value="1"/>
</dbReference>
<dbReference type="GO" id="GO:0016891">
    <property type="term" value="F:RNA endonuclease activity producing 5'-phosphomonoesters, hydrolytic mechanism"/>
    <property type="evidence" value="ECO:0007669"/>
    <property type="project" value="TreeGrafter"/>
</dbReference>
<dbReference type="Proteomes" id="UP000460272">
    <property type="component" value="Unassembled WGS sequence"/>
</dbReference>
<dbReference type="SUPFAM" id="SSF56024">
    <property type="entry name" value="Phospholipase D/nuclease"/>
    <property type="match status" value="2"/>
</dbReference>
<keyword evidence="5" id="KW-0442">Lipid degradation</keyword>
<dbReference type="GO" id="GO:0016042">
    <property type="term" value="P:lipid catabolic process"/>
    <property type="evidence" value="ECO:0007669"/>
    <property type="project" value="UniProtKB-KW"/>
</dbReference>
<evidence type="ECO:0000256" key="2">
    <source>
        <dbReference type="ARBA" id="ARBA00008664"/>
    </source>
</evidence>
<evidence type="ECO:0000256" key="4">
    <source>
        <dbReference type="ARBA" id="ARBA00022801"/>
    </source>
</evidence>
<dbReference type="Gene3D" id="3.30.870.10">
    <property type="entry name" value="Endonuclease Chain A"/>
    <property type="match status" value="2"/>
</dbReference>
<reference evidence="9 10" key="1">
    <citation type="submission" date="2018-11" db="EMBL/GenBank/DDBJ databases">
        <title>Trebonia kvetii gen.nov., sp.nov., a novel acidophilic actinobacterium, and proposal of the new actinobacterial family Treboniaceae fam. nov.</title>
        <authorList>
            <person name="Rapoport D."/>
            <person name="Sagova-Mareckova M."/>
            <person name="Sedlacek I."/>
            <person name="Provaznik J."/>
            <person name="Kralova S."/>
            <person name="Pavlinic D."/>
            <person name="Benes V."/>
            <person name="Kopecky J."/>
        </authorList>
    </citation>
    <scope>NUCLEOTIDE SEQUENCE [LARGE SCALE GENOMIC DNA]</scope>
    <source>
        <strain evidence="9 10">15Tr583</strain>
    </source>
</reference>
<feature type="domain" description="PLD phosphodiesterase" evidence="8">
    <location>
        <begin position="292"/>
        <end position="323"/>
    </location>
</feature>
<organism evidence="9 10">
    <name type="scientific">Trebonia kvetii</name>
    <dbReference type="NCBI Taxonomy" id="2480626"/>
    <lineage>
        <taxon>Bacteria</taxon>
        <taxon>Bacillati</taxon>
        <taxon>Actinomycetota</taxon>
        <taxon>Actinomycetes</taxon>
        <taxon>Streptosporangiales</taxon>
        <taxon>Treboniaceae</taxon>
        <taxon>Trebonia</taxon>
    </lineage>
</organism>
<feature type="region of interest" description="Disordered" evidence="7">
    <location>
        <begin position="26"/>
        <end position="54"/>
    </location>
</feature>
<evidence type="ECO:0000256" key="6">
    <source>
        <dbReference type="ARBA" id="ARBA00023098"/>
    </source>
</evidence>
<dbReference type="RefSeq" id="WP_145860550.1">
    <property type="nucleotide sequence ID" value="NZ_RPFW01000008.1"/>
</dbReference>
<dbReference type="GO" id="GO:0006793">
    <property type="term" value="P:phosphorus metabolic process"/>
    <property type="evidence" value="ECO:0007669"/>
    <property type="project" value="UniProtKB-ARBA"/>
</dbReference>
<dbReference type="InterPro" id="IPR025202">
    <property type="entry name" value="PLD-like_dom"/>
</dbReference>
<feature type="compositionally biased region" description="Low complexity" evidence="7">
    <location>
        <begin position="45"/>
        <end position="54"/>
    </location>
</feature>
<proteinExistence type="inferred from homology"/>
<evidence type="ECO:0000313" key="10">
    <source>
        <dbReference type="Proteomes" id="UP000460272"/>
    </source>
</evidence>
<dbReference type="GO" id="GO:0004630">
    <property type="term" value="F:phospholipase D activity"/>
    <property type="evidence" value="ECO:0007669"/>
    <property type="project" value="UniProtKB-EC"/>
</dbReference>
<dbReference type="PANTHER" id="PTHR43856">
    <property type="entry name" value="CARDIOLIPIN HYDROLASE"/>
    <property type="match status" value="1"/>
</dbReference>
<dbReference type="PROSITE" id="PS50035">
    <property type="entry name" value="PLD"/>
    <property type="match status" value="2"/>
</dbReference>
<feature type="domain" description="PLD phosphodiesterase" evidence="8">
    <location>
        <begin position="144"/>
        <end position="171"/>
    </location>
</feature>
<dbReference type="CDD" id="cd09128">
    <property type="entry name" value="PLDc_unchar1_2"/>
    <property type="match status" value="1"/>
</dbReference>
<dbReference type="OrthoDB" id="9762009at2"/>
<dbReference type="EMBL" id="RPFW01000008">
    <property type="protein sequence ID" value="TVZ00798.1"/>
    <property type="molecule type" value="Genomic_DNA"/>
</dbReference>
<dbReference type="Pfam" id="PF13091">
    <property type="entry name" value="PLDc_2"/>
    <property type="match status" value="2"/>
</dbReference>
<dbReference type="PROSITE" id="PS51257">
    <property type="entry name" value="PROKAR_LIPOPROTEIN"/>
    <property type="match status" value="1"/>
</dbReference>
<evidence type="ECO:0000256" key="1">
    <source>
        <dbReference type="ARBA" id="ARBA00000798"/>
    </source>
</evidence>
<keyword evidence="4" id="KW-0378">Hydrolase</keyword>
<protein>
    <recommendedName>
        <fullName evidence="3">phospholipase D</fullName>
        <ecNumber evidence="3">3.1.4.4</ecNumber>
    </recommendedName>
</protein>
<name>A0A6P2BPM3_9ACTN</name>
<sequence>MRRLLVPVVLGMVVAMAGCQGIKVKLDTSPTKHSPSHSKSHSKSSPRAVPGAGPVSAGSGALRVIAEPQAGLSAIYKLIKGARSWIELTMYELRDSTAEGDLAAAAKRGVDVRVILDAHLERSRNTATYTFLRAHGVHVTWAPSGTTYHQKTLTVDNRTSVIMTLNMVSADYADTRDFAVFDTSRADVAAVVATFNADYAHRKVSPPDGADLVWSPTNSQAAILAVIDGARHTLSIENEEMAYSVIITAIENAAKRGVSVKITMTRESSWDNAFTALTKAGAHVRLYRNSTKVIYIHAKAVVADAGLSDRQVYLGSENFSFSSLRRNRELGIRTTNKPVISEVSAVLAADYAGATPF</sequence>
<dbReference type="EC" id="3.1.4.4" evidence="3"/>